<dbReference type="InterPro" id="IPR017900">
    <property type="entry name" value="4Fe4S_Fe_S_CS"/>
</dbReference>
<name>A0A381U617_9ZZZZ</name>
<feature type="non-terminal residue" evidence="1">
    <location>
        <position position="55"/>
    </location>
</feature>
<protein>
    <recommendedName>
        <fullName evidence="2">4Fe-4S ferredoxin-type domain-containing protein</fullName>
    </recommendedName>
</protein>
<accession>A0A381U617</accession>
<dbReference type="SUPFAM" id="SSF46548">
    <property type="entry name" value="alpha-helical ferredoxin"/>
    <property type="match status" value="1"/>
</dbReference>
<proteinExistence type="predicted"/>
<organism evidence="1">
    <name type="scientific">marine metagenome</name>
    <dbReference type="NCBI Taxonomy" id="408172"/>
    <lineage>
        <taxon>unclassified sequences</taxon>
        <taxon>metagenomes</taxon>
        <taxon>ecological metagenomes</taxon>
    </lineage>
</organism>
<dbReference type="AlphaFoldDB" id="A0A381U617"/>
<evidence type="ECO:0008006" key="2">
    <source>
        <dbReference type="Google" id="ProtNLM"/>
    </source>
</evidence>
<dbReference type="EMBL" id="UINC01005791">
    <property type="protein sequence ID" value="SVA23569.1"/>
    <property type="molecule type" value="Genomic_DNA"/>
</dbReference>
<gene>
    <name evidence="1" type="ORF">METZ01_LOCUS76423</name>
</gene>
<sequence length="55" mass="6051">MTGRVTIDADLNFVQGLIHHGGADLKKCYQCSTCTVACPLTPDEAPFPRKEMLWA</sequence>
<evidence type="ECO:0000313" key="1">
    <source>
        <dbReference type="EMBL" id="SVA23569.1"/>
    </source>
</evidence>
<dbReference type="PROSITE" id="PS00198">
    <property type="entry name" value="4FE4S_FER_1"/>
    <property type="match status" value="1"/>
</dbReference>
<reference evidence="1" key="1">
    <citation type="submission" date="2018-05" db="EMBL/GenBank/DDBJ databases">
        <authorList>
            <person name="Lanie J.A."/>
            <person name="Ng W.-L."/>
            <person name="Kazmierczak K.M."/>
            <person name="Andrzejewski T.M."/>
            <person name="Davidsen T.M."/>
            <person name="Wayne K.J."/>
            <person name="Tettelin H."/>
            <person name="Glass J.I."/>
            <person name="Rusch D."/>
            <person name="Podicherti R."/>
            <person name="Tsui H.-C.T."/>
            <person name="Winkler M.E."/>
        </authorList>
    </citation>
    <scope>NUCLEOTIDE SEQUENCE</scope>
</reference>